<evidence type="ECO:0000256" key="11">
    <source>
        <dbReference type="ARBA" id="ARBA00041516"/>
    </source>
</evidence>
<dbReference type="PANTHER" id="PTHR16631">
    <property type="entry name" value="GLUCAN 1,3-BETA-GLUCOSIDASE"/>
    <property type="match status" value="1"/>
</dbReference>
<keyword evidence="3" id="KW-0134">Cell wall</keyword>
<evidence type="ECO:0000256" key="5">
    <source>
        <dbReference type="ARBA" id="ARBA00022729"/>
    </source>
</evidence>
<reference evidence="13" key="1">
    <citation type="journal article" date="2020" name="Stud. Mycol.">
        <title>101 Dothideomycetes genomes: a test case for predicting lifestyles and emergence of pathogens.</title>
        <authorList>
            <person name="Haridas S."/>
            <person name="Albert R."/>
            <person name="Binder M."/>
            <person name="Bloem J."/>
            <person name="Labutti K."/>
            <person name="Salamov A."/>
            <person name="Andreopoulos B."/>
            <person name="Baker S."/>
            <person name="Barry K."/>
            <person name="Bills G."/>
            <person name="Bluhm B."/>
            <person name="Cannon C."/>
            <person name="Castanera R."/>
            <person name="Culley D."/>
            <person name="Daum C."/>
            <person name="Ezra D."/>
            <person name="Gonzalez J."/>
            <person name="Henrissat B."/>
            <person name="Kuo A."/>
            <person name="Liang C."/>
            <person name="Lipzen A."/>
            <person name="Lutzoni F."/>
            <person name="Magnuson J."/>
            <person name="Mondo S."/>
            <person name="Nolan M."/>
            <person name="Ohm R."/>
            <person name="Pangilinan J."/>
            <person name="Park H.-J."/>
            <person name="Ramirez L."/>
            <person name="Alfaro M."/>
            <person name="Sun H."/>
            <person name="Tritt A."/>
            <person name="Yoshinaga Y."/>
            <person name="Zwiers L.-H."/>
            <person name="Turgeon B."/>
            <person name="Goodwin S."/>
            <person name="Spatafora J."/>
            <person name="Crous P."/>
            <person name="Grigoriev I."/>
        </authorList>
    </citation>
    <scope>NUCLEOTIDE SEQUENCE</scope>
    <source>
        <strain evidence="13">CBS 133067</strain>
    </source>
</reference>
<comment type="function">
    <text evidence="8">Beta-glucosidases are one of a number of cellulolytic enzymes involved in the degradation of cellulosic biomass. Catalyzes the last step releasing glucose from the inhibitory cellobiose.</text>
</comment>
<keyword evidence="4" id="KW-0964">Secreted</keyword>
<comment type="similarity">
    <text evidence="2">Belongs to the glycosyl hydrolase 17 family.</text>
</comment>
<protein>
    <recommendedName>
        <fullName evidence="9">Probable beta-glucosidase btgE</fullName>
    </recommendedName>
    <alternativeName>
        <fullName evidence="10">Beta-D-glucoside glucohydrolase btgE</fullName>
    </alternativeName>
    <alternativeName>
        <fullName evidence="12">Cellobiase btgE</fullName>
    </alternativeName>
    <alternativeName>
        <fullName evidence="11">Gentiobiase btgE</fullName>
    </alternativeName>
</protein>
<dbReference type="GO" id="GO:0005576">
    <property type="term" value="C:extracellular region"/>
    <property type="evidence" value="ECO:0007669"/>
    <property type="project" value="TreeGrafter"/>
</dbReference>
<keyword evidence="14" id="KW-1185">Reference proteome</keyword>
<evidence type="ECO:0000256" key="1">
    <source>
        <dbReference type="ARBA" id="ARBA00004191"/>
    </source>
</evidence>
<dbReference type="InterPro" id="IPR017853">
    <property type="entry name" value="GH"/>
</dbReference>
<dbReference type="GO" id="GO:0071555">
    <property type="term" value="P:cell wall organization"/>
    <property type="evidence" value="ECO:0007669"/>
    <property type="project" value="TreeGrafter"/>
</dbReference>
<comment type="subcellular location">
    <subcellularLocation>
        <location evidence="1">Secreted</location>
        <location evidence="1">Cell wall</location>
    </subcellularLocation>
</comment>
<evidence type="ECO:0000256" key="3">
    <source>
        <dbReference type="ARBA" id="ARBA00022512"/>
    </source>
</evidence>
<evidence type="ECO:0000256" key="9">
    <source>
        <dbReference type="ARBA" id="ARBA00039284"/>
    </source>
</evidence>
<evidence type="ECO:0000256" key="4">
    <source>
        <dbReference type="ARBA" id="ARBA00022525"/>
    </source>
</evidence>
<dbReference type="AlphaFoldDB" id="A0A9P4I5M6"/>
<keyword evidence="6 13" id="KW-0378">Hydrolase</keyword>
<dbReference type="GO" id="GO:0009277">
    <property type="term" value="C:fungal-type cell wall"/>
    <property type="evidence" value="ECO:0007669"/>
    <property type="project" value="TreeGrafter"/>
</dbReference>
<evidence type="ECO:0000256" key="12">
    <source>
        <dbReference type="ARBA" id="ARBA00042762"/>
    </source>
</evidence>
<evidence type="ECO:0000256" key="6">
    <source>
        <dbReference type="ARBA" id="ARBA00022801"/>
    </source>
</evidence>
<dbReference type="InterPro" id="IPR050732">
    <property type="entry name" value="Beta-glucan_modifiers"/>
</dbReference>
<comment type="caution">
    <text evidence="13">The sequence shown here is derived from an EMBL/GenBank/DDBJ whole genome shotgun (WGS) entry which is preliminary data.</text>
</comment>
<keyword evidence="5" id="KW-0732">Signal</keyword>
<gene>
    <name evidence="13" type="ORF">NA57DRAFT_48595</name>
</gene>
<name>A0A9P4I5M6_9PEZI</name>
<evidence type="ECO:0000313" key="14">
    <source>
        <dbReference type="Proteomes" id="UP000799772"/>
    </source>
</evidence>
<dbReference type="PANTHER" id="PTHR16631:SF24">
    <property type="entry name" value="FAMILY 17 GLUCOSIDASE SCW11-RELATED"/>
    <property type="match status" value="1"/>
</dbReference>
<proteinExistence type="inferred from homology"/>
<dbReference type="GO" id="GO:0009986">
    <property type="term" value="C:cell surface"/>
    <property type="evidence" value="ECO:0007669"/>
    <property type="project" value="TreeGrafter"/>
</dbReference>
<dbReference type="Gene3D" id="3.20.20.80">
    <property type="entry name" value="Glycosidases"/>
    <property type="match status" value="1"/>
</dbReference>
<evidence type="ECO:0000313" key="13">
    <source>
        <dbReference type="EMBL" id="KAF2093135.1"/>
    </source>
</evidence>
<dbReference type="Proteomes" id="UP000799772">
    <property type="component" value="Unassembled WGS sequence"/>
</dbReference>
<sequence length="258" mass="26706">MSYTPYTTTGACKTADEVNSDIAQIASIGFSSVRLYATDCSGLPNVGGACKNHGLKLIAGIFIDESGISKASEQVSDITSWGNQGNWDTIEMIVIGNEAIFNNYCTAEELAGFITSTKETLKSAGYTGPCTTTEPLGTLMANKGAICGVVDVVAANIQPFFNAAVSASDAGSFVASQLELTGEQCPGKTAYNLECGWPSNGSPNGEAVPGPEQQKEAIGGVLGSSAASHTVIFSFENDAWKGSGDYGVEPYFGCADIL</sequence>
<keyword evidence="7" id="KW-0326">Glycosidase</keyword>
<dbReference type="OrthoDB" id="4082933at2759"/>
<dbReference type="GO" id="GO:0042973">
    <property type="term" value="F:glucan endo-1,3-beta-D-glucosidase activity"/>
    <property type="evidence" value="ECO:0007669"/>
    <property type="project" value="TreeGrafter"/>
</dbReference>
<evidence type="ECO:0000256" key="10">
    <source>
        <dbReference type="ARBA" id="ARBA00041495"/>
    </source>
</evidence>
<evidence type="ECO:0000256" key="7">
    <source>
        <dbReference type="ARBA" id="ARBA00023295"/>
    </source>
</evidence>
<dbReference type="SUPFAM" id="SSF51445">
    <property type="entry name" value="(Trans)glycosidases"/>
    <property type="match status" value="1"/>
</dbReference>
<evidence type="ECO:0000256" key="2">
    <source>
        <dbReference type="ARBA" id="ARBA00008773"/>
    </source>
</evidence>
<dbReference type="EMBL" id="ML978139">
    <property type="protein sequence ID" value="KAF2093135.1"/>
    <property type="molecule type" value="Genomic_DNA"/>
</dbReference>
<organism evidence="13 14">
    <name type="scientific">Rhizodiscina lignyota</name>
    <dbReference type="NCBI Taxonomy" id="1504668"/>
    <lineage>
        <taxon>Eukaryota</taxon>
        <taxon>Fungi</taxon>
        <taxon>Dikarya</taxon>
        <taxon>Ascomycota</taxon>
        <taxon>Pezizomycotina</taxon>
        <taxon>Dothideomycetes</taxon>
        <taxon>Pleosporomycetidae</taxon>
        <taxon>Aulographales</taxon>
        <taxon>Rhizodiscinaceae</taxon>
        <taxon>Rhizodiscina</taxon>
    </lineage>
</organism>
<evidence type="ECO:0000256" key="8">
    <source>
        <dbReference type="ARBA" id="ARBA00024983"/>
    </source>
</evidence>
<accession>A0A9P4I5M6</accession>